<keyword evidence="2" id="KW-1185">Reference proteome</keyword>
<comment type="caution">
    <text evidence="1">The sequence shown here is derived from an EMBL/GenBank/DDBJ whole genome shotgun (WGS) entry which is preliminary data.</text>
</comment>
<sequence>MNKTILTEVPGDKSWSTRSCSRAYQSFAGRFRASETADQSWLPGLEDESDRYVRIYETRGMSCVSSFEGFGWQHTNVQWAQQGTDGMLTVWTKSDDKVTMSLCHGELVSVAAGDRAWEGLRCAEVPMFTTSYACIKPLLSPDLTHLLLAGQVEVLADLKFALAQPWSEEKQWLQDLEFSPDGKFLAAILCSGIVKHGEKAPQRAGFKNIIIVLDAMQRDLPTRAALSLDADFFAEHLAWAADSASLCAEGHCIEDVAEEGPRTNMHTYVFRFTN</sequence>
<protein>
    <submittedName>
        <fullName evidence="1">Uncharacterized protein</fullName>
    </submittedName>
</protein>
<organism evidence="1 2">
    <name type="scientific">Symbiochloris irregularis</name>
    <dbReference type="NCBI Taxonomy" id="706552"/>
    <lineage>
        <taxon>Eukaryota</taxon>
        <taxon>Viridiplantae</taxon>
        <taxon>Chlorophyta</taxon>
        <taxon>core chlorophytes</taxon>
        <taxon>Trebouxiophyceae</taxon>
        <taxon>Trebouxiales</taxon>
        <taxon>Trebouxiaceae</taxon>
        <taxon>Symbiochloris</taxon>
    </lineage>
</organism>
<reference evidence="1 2" key="1">
    <citation type="journal article" date="2024" name="Nat. Commun.">
        <title>Phylogenomics reveals the evolutionary origins of lichenization in chlorophyte algae.</title>
        <authorList>
            <person name="Puginier C."/>
            <person name="Libourel C."/>
            <person name="Otte J."/>
            <person name="Skaloud P."/>
            <person name="Haon M."/>
            <person name="Grisel S."/>
            <person name="Petersen M."/>
            <person name="Berrin J.G."/>
            <person name="Delaux P.M."/>
            <person name="Dal Grande F."/>
            <person name="Keller J."/>
        </authorList>
    </citation>
    <scope>NUCLEOTIDE SEQUENCE [LARGE SCALE GENOMIC DNA]</scope>
    <source>
        <strain evidence="1 2">SAG 2036</strain>
    </source>
</reference>
<evidence type="ECO:0000313" key="1">
    <source>
        <dbReference type="EMBL" id="KAK9797400.1"/>
    </source>
</evidence>
<accession>A0AAW1NYC1</accession>
<dbReference type="Proteomes" id="UP001465755">
    <property type="component" value="Unassembled WGS sequence"/>
</dbReference>
<dbReference type="InterPro" id="IPR036322">
    <property type="entry name" value="WD40_repeat_dom_sf"/>
</dbReference>
<name>A0AAW1NYC1_9CHLO</name>
<proteinExistence type="predicted"/>
<dbReference type="AlphaFoldDB" id="A0AAW1NYC1"/>
<dbReference type="EMBL" id="JALJOQ010000107">
    <property type="protein sequence ID" value="KAK9797400.1"/>
    <property type="molecule type" value="Genomic_DNA"/>
</dbReference>
<evidence type="ECO:0000313" key="2">
    <source>
        <dbReference type="Proteomes" id="UP001465755"/>
    </source>
</evidence>
<dbReference type="SUPFAM" id="SSF50978">
    <property type="entry name" value="WD40 repeat-like"/>
    <property type="match status" value="1"/>
</dbReference>
<gene>
    <name evidence="1" type="ORF">WJX73_004082</name>
</gene>